<name>A0A560BN70_AZOBR</name>
<sequence length="154" mass="16821">MREEAVVHLAGTGGAERHRGGTQVDEALQRLADPGIVALDLRQHLLQHLLVQRVLPRDAQCLGLCNVLVDLGQDAEREGGDVGDHVPDVQHRGGKGLAIKLRGQQIARAVQLEHLRAVVDLVGEGVRGLVDVDRADERQIGRQRHTPHAARRRA</sequence>
<evidence type="ECO:0000313" key="2">
    <source>
        <dbReference type="Proteomes" id="UP000316083"/>
    </source>
</evidence>
<dbReference type="AlphaFoldDB" id="A0A560BN70"/>
<evidence type="ECO:0000313" key="1">
    <source>
        <dbReference type="EMBL" id="TWA74063.1"/>
    </source>
</evidence>
<dbReference type="EMBL" id="VITF01000001">
    <property type="protein sequence ID" value="TWA74063.1"/>
    <property type="molecule type" value="Genomic_DNA"/>
</dbReference>
<proteinExistence type="predicted"/>
<comment type="caution">
    <text evidence="1">The sequence shown here is derived from an EMBL/GenBank/DDBJ whole genome shotgun (WGS) entry which is preliminary data.</text>
</comment>
<organism evidence="1 2">
    <name type="scientific">Azospirillum brasilense</name>
    <dbReference type="NCBI Taxonomy" id="192"/>
    <lineage>
        <taxon>Bacteria</taxon>
        <taxon>Pseudomonadati</taxon>
        <taxon>Pseudomonadota</taxon>
        <taxon>Alphaproteobacteria</taxon>
        <taxon>Rhodospirillales</taxon>
        <taxon>Azospirillaceae</taxon>
        <taxon>Azospirillum</taxon>
    </lineage>
</organism>
<accession>A0A560BN70</accession>
<reference evidence="1 2" key="1">
    <citation type="submission" date="2019-06" db="EMBL/GenBank/DDBJ databases">
        <title>Genomic Encyclopedia of Type Strains, Phase IV (KMG-V): Genome sequencing to study the core and pangenomes of soil and plant-associated prokaryotes.</title>
        <authorList>
            <person name="Whitman W."/>
        </authorList>
    </citation>
    <scope>NUCLEOTIDE SEQUENCE [LARGE SCALE GENOMIC DNA]</scope>
    <source>
        <strain evidence="1 2">BR 11796</strain>
    </source>
</reference>
<protein>
    <submittedName>
        <fullName evidence="1">Uncharacterized protein</fullName>
    </submittedName>
</protein>
<gene>
    <name evidence="1" type="ORF">FBZ82_10176</name>
</gene>
<dbReference type="Proteomes" id="UP000316083">
    <property type="component" value="Unassembled WGS sequence"/>
</dbReference>